<proteinExistence type="predicted"/>
<comment type="caution">
    <text evidence="2">The sequence shown here is derived from an EMBL/GenBank/DDBJ whole genome shotgun (WGS) entry which is preliminary data.</text>
</comment>
<reference evidence="2 3" key="1">
    <citation type="journal article" date="2024" name="Nat. Commun.">
        <title>Phylogenomics reveals the evolutionary origins of lichenization in chlorophyte algae.</title>
        <authorList>
            <person name="Puginier C."/>
            <person name="Libourel C."/>
            <person name="Otte J."/>
            <person name="Skaloud P."/>
            <person name="Haon M."/>
            <person name="Grisel S."/>
            <person name="Petersen M."/>
            <person name="Berrin J.G."/>
            <person name="Delaux P.M."/>
            <person name="Dal Grande F."/>
            <person name="Keller J."/>
        </authorList>
    </citation>
    <scope>NUCLEOTIDE SEQUENCE [LARGE SCALE GENOMIC DNA]</scope>
    <source>
        <strain evidence="2 3">SAG 2043</strain>
    </source>
</reference>
<feature type="compositionally biased region" description="Pro residues" evidence="1">
    <location>
        <begin position="53"/>
        <end position="62"/>
    </location>
</feature>
<gene>
    <name evidence="2" type="ORF">WJX72_002438</name>
</gene>
<organism evidence="2 3">
    <name type="scientific">[Myrmecia] bisecta</name>
    <dbReference type="NCBI Taxonomy" id="41462"/>
    <lineage>
        <taxon>Eukaryota</taxon>
        <taxon>Viridiplantae</taxon>
        <taxon>Chlorophyta</taxon>
        <taxon>core chlorophytes</taxon>
        <taxon>Trebouxiophyceae</taxon>
        <taxon>Trebouxiales</taxon>
        <taxon>Trebouxiaceae</taxon>
        <taxon>Myrmecia</taxon>
    </lineage>
</organism>
<dbReference type="Proteomes" id="UP001489004">
    <property type="component" value="Unassembled WGS sequence"/>
</dbReference>
<protein>
    <submittedName>
        <fullName evidence="2">Uncharacterized protein</fullName>
    </submittedName>
</protein>
<evidence type="ECO:0000313" key="2">
    <source>
        <dbReference type="EMBL" id="KAK9819791.1"/>
    </source>
</evidence>
<feature type="region of interest" description="Disordered" evidence="1">
    <location>
        <begin position="45"/>
        <end position="67"/>
    </location>
</feature>
<evidence type="ECO:0000313" key="3">
    <source>
        <dbReference type="Proteomes" id="UP001489004"/>
    </source>
</evidence>
<accession>A0AAW1QEG0</accession>
<evidence type="ECO:0000256" key="1">
    <source>
        <dbReference type="SAM" id="MobiDB-lite"/>
    </source>
</evidence>
<dbReference type="AlphaFoldDB" id="A0AAW1QEG0"/>
<dbReference type="EMBL" id="JALJOR010000003">
    <property type="protein sequence ID" value="KAK9819791.1"/>
    <property type="molecule type" value="Genomic_DNA"/>
</dbReference>
<keyword evidence="3" id="KW-1185">Reference proteome</keyword>
<sequence length="107" mass="12241">MSVTVEQLEADIKTPEAKLETVEDVVDKLFLRAERRDLRAKRRALLRAGVGPSNPPRQTPSRPPDKWTRWAEQQGLMIQREIDAVKREFARALGKSKQGYTKLDKTA</sequence>
<name>A0AAW1QEG0_9CHLO</name>